<sequence>MTFVNCRPGYYLVVRNEHIDMNSFVEFLDWKSPCGLVQIGGELTRQIPHAQVSWMVPFYWRAYGQYSRVHLLLRPVIPYFKQGFLPAIAVMITGAVLYHVLF</sequence>
<dbReference type="EMBL" id="KB445818">
    <property type="protein sequence ID" value="EMD31520.1"/>
    <property type="molecule type" value="Genomic_DNA"/>
</dbReference>
<keyword evidence="1" id="KW-1133">Transmembrane helix</keyword>
<dbReference type="AlphaFoldDB" id="M2QHI2"/>
<protein>
    <submittedName>
        <fullName evidence="2">Uncharacterized protein</fullName>
    </submittedName>
</protein>
<reference evidence="2 3" key="1">
    <citation type="journal article" date="2012" name="Proc. Natl. Acad. Sci. U.S.A.">
        <title>Comparative genomics of Ceriporiopsis subvermispora and Phanerochaete chrysosporium provide insight into selective ligninolysis.</title>
        <authorList>
            <person name="Fernandez-Fueyo E."/>
            <person name="Ruiz-Duenas F.J."/>
            <person name="Ferreira P."/>
            <person name="Floudas D."/>
            <person name="Hibbett D.S."/>
            <person name="Canessa P."/>
            <person name="Larrondo L.F."/>
            <person name="James T.Y."/>
            <person name="Seelenfreund D."/>
            <person name="Lobos S."/>
            <person name="Polanco R."/>
            <person name="Tello M."/>
            <person name="Honda Y."/>
            <person name="Watanabe T."/>
            <person name="Watanabe T."/>
            <person name="Ryu J.S."/>
            <person name="Kubicek C.P."/>
            <person name="Schmoll M."/>
            <person name="Gaskell J."/>
            <person name="Hammel K.E."/>
            <person name="St John F.J."/>
            <person name="Vanden Wymelenberg A."/>
            <person name="Sabat G."/>
            <person name="Splinter BonDurant S."/>
            <person name="Syed K."/>
            <person name="Yadav J.S."/>
            <person name="Doddapaneni H."/>
            <person name="Subramanian V."/>
            <person name="Lavin J.L."/>
            <person name="Oguiza J.A."/>
            <person name="Perez G."/>
            <person name="Pisabarro A.G."/>
            <person name="Ramirez L."/>
            <person name="Santoyo F."/>
            <person name="Master E."/>
            <person name="Coutinho P.M."/>
            <person name="Henrissat B."/>
            <person name="Lombard V."/>
            <person name="Magnuson J.K."/>
            <person name="Kuees U."/>
            <person name="Hori C."/>
            <person name="Igarashi K."/>
            <person name="Samejima M."/>
            <person name="Held B.W."/>
            <person name="Barry K.W."/>
            <person name="LaButti K.M."/>
            <person name="Lapidus A."/>
            <person name="Lindquist E.A."/>
            <person name="Lucas S.M."/>
            <person name="Riley R."/>
            <person name="Salamov A.A."/>
            <person name="Hoffmeister D."/>
            <person name="Schwenk D."/>
            <person name="Hadar Y."/>
            <person name="Yarden O."/>
            <person name="de Vries R.P."/>
            <person name="Wiebenga A."/>
            <person name="Stenlid J."/>
            <person name="Eastwood D."/>
            <person name="Grigoriev I.V."/>
            <person name="Berka R.M."/>
            <person name="Blanchette R.A."/>
            <person name="Kersten P."/>
            <person name="Martinez A.T."/>
            <person name="Vicuna R."/>
            <person name="Cullen D."/>
        </authorList>
    </citation>
    <scope>NUCLEOTIDE SEQUENCE [LARGE SCALE GENOMIC DNA]</scope>
    <source>
        <strain evidence="2 3">B</strain>
    </source>
</reference>
<feature type="transmembrane region" description="Helical" evidence="1">
    <location>
        <begin position="83"/>
        <end position="101"/>
    </location>
</feature>
<name>M2QHI2_CERS8</name>
<proteinExistence type="predicted"/>
<accession>M2QHI2</accession>
<evidence type="ECO:0000313" key="3">
    <source>
        <dbReference type="Proteomes" id="UP000016930"/>
    </source>
</evidence>
<organism evidence="2 3">
    <name type="scientific">Ceriporiopsis subvermispora (strain B)</name>
    <name type="common">White-rot fungus</name>
    <name type="synonym">Gelatoporia subvermispora</name>
    <dbReference type="NCBI Taxonomy" id="914234"/>
    <lineage>
        <taxon>Eukaryota</taxon>
        <taxon>Fungi</taxon>
        <taxon>Dikarya</taxon>
        <taxon>Basidiomycota</taxon>
        <taxon>Agaricomycotina</taxon>
        <taxon>Agaricomycetes</taxon>
        <taxon>Polyporales</taxon>
        <taxon>Gelatoporiaceae</taxon>
        <taxon>Gelatoporia</taxon>
    </lineage>
</organism>
<dbReference type="HOGENOM" id="CLU_2277169_0_0_1"/>
<keyword evidence="1" id="KW-0812">Transmembrane</keyword>
<evidence type="ECO:0000313" key="2">
    <source>
        <dbReference type="EMBL" id="EMD31520.1"/>
    </source>
</evidence>
<evidence type="ECO:0000256" key="1">
    <source>
        <dbReference type="SAM" id="Phobius"/>
    </source>
</evidence>
<gene>
    <name evidence="2" type="ORF">CERSUDRAFT_100377</name>
</gene>
<dbReference type="Proteomes" id="UP000016930">
    <property type="component" value="Unassembled WGS sequence"/>
</dbReference>
<keyword evidence="1" id="KW-0472">Membrane</keyword>
<keyword evidence="3" id="KW-1185">Reference proteome</keyword>